<dbReference type="GO" id="GO:0005524">
    <property type="term" value="F:ATP binding"/>
    <property type="evidence" value="ECO:0007669"/>
    <property type="project" value="InterPro"/>
</dbReference>
<dbReference type="ExpressionAtlas" id="A0A0Q3H8E6">
    <property type="expression patterns" value="baseline"/>
</dbReference>
<dbReference type="SUPFAM" id="SSF47323">
    <property type="entry name" value="Anticodon-binding domain of a subclass of class I aminoacyl-tRNA synthetases"/>
    <property type="match status" value="1"/>
</dbReference>
<evidence type="ECO:0000313" key="2">
    <source>
        <dbReference type="EMBL" id="KQJ89626.1"/>
    </source>
</evidence>
<accession>A0A0Q3H8E6</accession>
<evidence type="ECO:0000259" key="1">
    <source>
        <dbReference type="PROSITE" id="PS50830"/>
    </source>
</evidence>
<dbReference type="EnsemblPlants" id="KQJ89626">
    <property type="protein sequence ID" value="KQJ89626"/>
    <property type="gene ID" value="BRADI_4g26860v3"/>
</dbReference>
<reference evidence="2" key="2">
    <citation type="submission" date="2017-06" db="EMBL/GenBank/DDBJ databases">
        <title>WGS assembly of Brachypodium distachyon.</title>
        <authorList>
            <consortium name="The International Brachypodium Initiative"/>
            <person name="Lucas S."/>
            <person name="Harmon-Smith M."/>
            <person name="Lail K."/>
            <person name="Tice H."/>
            <person name="Grimwood J."/>
            <person name="Bruce D."/>
            <person name="Barry K."/>
            <person name="Shu S."/>
            <person name="Lindquist E."/>
            <person name="Wang M."/>
            <person name="Pitluck S."/>
            <person name="Vogel J.P."/>
            <person name="Garvin D.F."/>
            <person name="Mockler T.C."/>
            <person name="Schmutz J."/>
            <person name="Rokhsar D."/>
            <person name="Bevan M.W."/>
        </authorList>
    </citation>
    <scope>NUCLEOTIDE SEQUENCE</scope>
    <source>
        <strain evidence="2">Bd21</strain>
    </source>
</reference>
<dbReference type="InterPro" id="IPR009080">
    <property type="entry name" value="tRNAsynth_Ia_anticodon-bd"/>
</dbReference>
<reference evidence="3" key="3">
    <citation type="submission" date="2018-08" db="UniProtKB">
        <authorList>
            <consortium name="EnsemblPlants"/>
        </authorList>
    </citation>
    <scope>IDENTIFICATION</scope>
    <source>
        <strain evidence="3">cv. Bd21</strain>
    </source>
</reference>
<proteinExistence type="predicted"/>
<gene>
    <name evidence="3" type="primary">LOC100822376</name>
    <name evidence="2" type="ORF">BRADI_4g26860v3</name>
</gene>
<organism evidence="2">
    <name type="scientific">Brachypodium distachyon</name>
    <name type="common">Purple false brome</name>
    <name type="synonym">Trachynia distachya</name>
    <dbReference type="NCBI Taxonomy" id="15368"/>
    <lineage>
        <taxon>Eukaryota</taxon>
        <taxon>Viridiplantae</taxon>
        <taxon>Streptophyta</taxon>
        <taxon>Embryophyta</taxon>
        <taxon>Tracheophyta</taxon>
        <taxon>Spermatophyta</taxon>
        <taxon>Magnoliopsida</taxon>
        <taxon>Liliopsida</taxon>
        <taxon>Poales</taxon>
        <taxon>Poaceae</taxon>
        <taxon>BOP clade</taxon>
        <taxon>Pooideae</taxon>
        <taxon>Stipodae</taxon>
        <taxon>Brachypodieae</taxon>
        <taxon>Brachypodium</taxon>
    </lineage>
</organism>
<dbReference type="PANTHER" id="PTHR12302:SF17">
    <property type="entry name" value="STAPHYLOCOCCAL-LIKE NUCLEASE CAN3-RELATED"/>
    <property type="match status" value="1"/>
</dbReference>
<dbReference type="SUPFAM" id="SSF50199">
    <property type="entry name" value="Staphylococcal nuclease"/>
    <property type="match status" value="1"/>
</dbReference>
<dbReference type="Proteomes" id="UP000008810">
    <property type="component" value="Chromosome 4"/>
</dbReference>
<reference evidence="2 3" key="1">
    <citation type="journal article" date="2010" name="Nature">
        <title>Genome sequencing and analysis of the model grass Brachypodium distachyon.</title>
        <authorList>
            <consortium name="International Brachypodium Initiative"/>
        </authorList>
    </citation>
    <scope>NUCLEOTIDE SEQUENCE [LARGE SCALE GENOMIC DNA]</scope>
    <source>
        <strain evidence="2">Bd21</strain>
        <strain evidence="3">cv. Bd21</strain>
    </source>
</reference>
<dbReference type="Gramene" id="KQJ89626">
    <property type="protein sequence ID" value="KQJ89626"/>
    <property type="gene ID" value="BRADI_4g26860v3"/>
</dbReference>
<name>A0A0Q3H8E6_BRADI</name>
<dbReference type="Pfam" id="PF00565">
    <property type="entry name" value="SNase"/>
    <property type="match status" value="1"/>
</dbReference>
<dbReference type="PANTHER" id="PTHR12302">
    <property type="entry name" value="EBNA2 BINDING PROTEIN P100"/>
    <property type="match status" value="1"/>
</dbReference>
<dbReference type="SMART" id="SM00318">
    <property type="entry name" value="SNc"/>
    <property type="match status" value="1"/>
</dbReference>
<protein>
    <recommendedName>
        <fullName evidence="1">TNase-like domain-containing protein</fullName>
    </recommendedName>
</protein>
<sequence length="300" mass="34334">MDERSSICIGTEVPEGLRQHVTASKKAQVKWYQNMLEAYKNTTPPPRTPAEAAQLVATALDWIQRADLEGILEFYGFSIPSLPAASSTHHPQLLPEGVQFVLNTLPVNNKNIGDGDGFTAYVATTDPRESAIVPLEVHEMVIERNQARNRRDYQSADALQNRLNEAGYKILVCSDEEILARKYRIRMRGIDAPELKMAYGKESRNALVKLIGGKRTIIHVYGLDQFERYVGDIYCDNVFIQEQMLKNGHAWYFKKYDKRGEFAKWEREARAAYRGLFVLENPEKPWDWRKKQRNGGIPVC</sequence>
<dbReference type="PROSITE" id="PS50830">
    <property type="entry name" value="TNASE_3"/>
    <property type="match status" value="1"/>
</dbReference>
<dbReference type="InterPro" id="IPR035437">
    <property type="entry name" value="SNase_OB-fold_sf"/>
</dbReference>
<keyword evidence="4" id="KW-1185">Reference proteome</keyword>
<dbReference type="GO" id="GO:0004812">
    <property type="term" value="F:aminoacyl-tRNA ligase activity"/>
    <property type="evidence" value="ECO:0007669"/>
    <property type="project" value="InterPro"/>
</dbReference>
<dbReference type="AlphaFoldDB" id="A0A0Q3H8E6"/>
<evidence type="ECO:0000313" key="4">
    <source>
        <dbReference type="Proteomes" id="UP000008810"/>
    </source>
</evidence>
<feature type="domain" description="TNase-like" evidence="1">
    <location>
        <begin position="112"/>
        <end position="279"/>
    </location>
</feature>
<dbReference type="GO" id="GO:0006418">
    <property type="term" value="P:tRNA aminoacylation for protein translation"/>
    <property type="evidence" value="ECO:0007669"/>
    <property type="project" value="InterPro"/>
</dbReference>
<evidence type="ECO:0000313" key="3">
    <source>
        <dbReference type="EnsemblPlants" id="KQJ89626"/>
    </source>
</evidence>
<dbReference type="OrthoDB" id="430293at2759"/>
<dbReference type="Gene3D" id="1.20.120.1910">
    <property type="entry name" value="Cysteine-tRNA ligase, C-terminal anti-codon recognition domain"/>
    <property type="match status" value="1"/>
</dbReference>
<dbReference type="EMBL" id="CM000883">
    <property type="protein sequence ID" value="KQJ89626.1"/>
    <property type="molecule type" value="Genomic_DNA"/>
</dbReference>
<dbReference type="InterPro" id="IPR016071">
    <property type="entry name" value="Staphylococal_nuclease_OB-fold"/>
</dbReference>
<dbReference type="Gene3D" id="2.40.50.90">
    <property type="match status" value="1"/>
</dbReference>